<dbReference type="PROSITE" id="PS50011">
    <property type="entry name" value="PROTEIN_KINASE_DOM"/>
    <property type="match status" value="1"/>
</dbReference>
<dbReference type="Gene3D" id="1.10.510.10">
    <property type="entry name" value="Transferase(Phosphotransferase) domain 1"/>
    <property type="match status" value="1"/>
</dbReference>
<dbReference type="PANTHER" id="PTHR24342">
    <property type="entry name" value="SERINE/THREONINE-PROTEIN KINASE 17"/>
    <property type="match status" value="1"/>
</dbReference>
<dbReference type="GO" id="GO:0043065">
    <property type="term" value="P:positive regulation of apoptotic process"/>
    <property type="evidence" value="ECO:0007669"/>
    <property type="project" value="TreeGrafter"/>
</dbReference>
<feature type="compositionally biased region" description="Low complexity" evidence="6">
    <location>
        <begin position="751"/>
        <end position="766"/>
    </location>
</feature>
<dbReference type="InterPro" id="IPR011009">
    <property type="entry name" value="Kinase-like_dom_sf"/>
</dbReference>
<evidence type="ECO:0000256" key="7">
    <source>
        <dbReference type="SAM" id="SignalP"/>
    </source>
</evidence>
<evidence type="ECO:0000313" key="10">
    <source>
        <dbReference type="WBParaSite" id="maker-uti_cns_0013376-snap-gene-0.2-mRNA-1"/>
    </source>
</evidence>
<dbReference type="InterPro" id="IPR000719">
    <property type="entry name" value="Prot_kinase_dom"/>
</dbReference>
<evidence type="ECO:0000256" key="3">
    <source>
        <dbReference type="ARBA" id="ARBA00022741"/>
    </source>
</evidence>
<accession>A0A1I8IK22</accession>
<evidence type="ECO:0000256" key="1">
    <source>
        <dbReference type="ARBA" id="ARBA00022527"/>
    </source>
</evidence>
<keyword evidence="7" id="KW-0732">Signal</keyword>
<protein>
    <submittedName>
        <fullName evidence="10">Protein kinase domain-containing protein</fullName>
    </submittedName>
</protein>
<keyword evidence="2" id="KW-0808">Transferase</keyword>
<sequence length="860" mass="91431">MSQKKSHGVSFLSCLFLCFYYKPLRAPPLSDALTKNRRLWLPPPPDGRAVESRASVTLQRMRRTRLLKLQQLQQFQPPGFPMRENVELLGAVGKVQGHLLGEQLGSGHQQAESAQQHHVDAAEIEEGGAENRATIFEAKQKSRQAPPRAPANLNRYYSALRDAESSAQIRWREAEPAAHFGEAPSSSLERHPACSRSHFTIISRLKIASAVAKISLECRLHDVVLLGQIAARLQNTTFSAVGRSSSLLVVLVLVVLFLLRCLGVLSQSLSESDEGGEPQLPFLSCGGAYAVKEVETMLTGAIGGILIPGLSAFVGEMEGRFAKVVHIRHRATGEESAAKLQRWRRMCGERSMKTLVDTEAAVLRLVRGHPGFVQLRACLATPQESIILMEACCGGSLQDAVGLLSESELTQPSHLAFCRLAAARLFAALAYLHQRRLCHLDVKPCNLLLRSPYSASCCDLCLCDFGLAKRLDGGPQEANRTLDGTPDYAAPEVLAYEPFSFAADLWSSGAVLFFAATGVSPFAASVSEPKQVVYSRVATVACDWSLLASHPAESLVRRLLNKSPSLRPTAEEAAGHEFAAPPTAAAEDPAAASAEGGGGGGPATSNSCTLWLPLSATASRCRPSPAASRATPIGQRKASSSLLSCPAPHSSPPSPLPDAIDHPHDVSGTISLEHPAGQVQCQAGRGSQLKLRGVLGRVAGVQATGRRIGRHEAQPAAAILAVRPGRQSGHEPVGKLDQLHRDRPGEQPRFGRAGRQAGQSAAGRGRNWPAGPNRTAGQVQGGQHRLLCHVKSLAAIAAASALNADQPVVPVDVGLAAEQPPASLGQRSCQQVAPALGRVKAGEQAGLGRRRNGGAAFCMR</sequence>
<dbReference type="Proteomes" id="UP000095280">
    <property type="component" value="Unplaced"/>
</dbReference>
<dbReference type="GO" id="GO:0005524">
    <property type="term" value="F:ATP binding"/>
    <property type="evidence" value="ECO:0007669"/>
    <property type="project" value="UniProtKB-KW"/>
</dbReference>
<dbReference type="Pfam" id="PF00069">
    <property type="entry name" value="Pkinase"/>
    <property type="match status" value="1"/>
</dbReference>
<feature type="domain" description="Protein kinase" evidence="8">
    <location>
        <begin position="310"/>
        <end position="579"/>
    </location>
</feature>
<dbReference type="SMART" id="SM00220">
    <property type="entry name" value="S_TKc"/>
    <property type="match status" value="1"/>
</dbReference>
<name>A0A1I8IK22_9PLAT</name>
<evidence type="ECO:0000259" key="8">
    <source>
        <dbReference type="PROSITE" id="PS50011"/>
    </source>
</evidence>
<evidence type="ECO:0000256" key="2">
    <source>
        <dbReference type="ARBA" id="ARBA00022679"/>
    </source>
</evidence>
<dbReference type="GO" id="GO:0005634">
    <property type="term" value="C:nucleus"/>
    <property type="evidence" value="ECO:0007669"/>
    <property type="project" value="TreeGrafter"/>
</dbReference>
<feature type="compositionally biased region" description="Basic and acidic residues" evidence="6">
    <location>
        <begin position="728"/>
        <end position="746"/>
    </location>
</feature>
<evidence type="ECO:0000313" key="9">
    <source>
        <dbReference type="Proteomes" id="UP000095280"/>
    </source>
</evidence>
<keyword evidence="5" id="KW-0067">ATP-binding</keyword>
<feature type="region of interest" description="Disordered" evidence="6">
    <location>
        <begin position="725"/>
        <end position="778"/>
    </location>
</feature>
<feature type="compositionally biased region" description="Low complexity" evidence="6">
    <location>
        <begin position="576"/>
        <end position="594"/>
    </location>
</feature>
<organism evidence="9 10">
    <name type="scientific">Macrostomum lignano</name>
    <dbReference type="NCBI Taxonomy" id="282301"/>
    <lineage>
        <taxon>Eukaryota</taxon>
        <taxon>Metazoa</taxon>
        <taxon>Spiralia</taxon>
        <taxon>Lophotrochozoa</taxon>
        <taxon>Platyhelminthes</taxon>
        <taxon>Rhabditophora</taxon>
        <taxon>Macrostomorpha</taxon>
        <taxon>Macrostomida</taxon>
        <taxon>Macrostomidae</taxon>
        <taxon>Macrostomum</taxon>
    </lineage>
</organism>
<proteinExistence type="predicted"/>
<keyword evidence="3" id="KW-0547">Nucleotide-binding</keyword>
<dbReference type="PROSITE" id="PS00108">
    <property type="entry name" value="PROTEIN_KINASE_ST"/>
    <property type="match status" value="1"/>
</dbReference>
<dbReference type="GO" id="GO:0004674">
    <property type="term" value="F:protein serine/threonine kinase activity"/>
    <property type="evidence" value="ECO:0007669"/>
    <property type="project" value="UniProtKB-KW"/>
</dbReference>
<dbReference type="WBParaSite" id="maker-uti_cns_0013376-snap-gene-0.2-mRNA-1">
    <property type="protein sequence ID" value="maker-uti_cns_0013376-snap-gene-0.2-mRNA-1"/>
    <property type="gene ID" value="maker-uti_cns_0013376-snap-gene-0.2"/>
</dbReference>
<dbReference type="GO" id="GO:0035556">
    <property type="term" value="P:intracellular signal transduction"/>
    <property type="evidence" value="ECO:0007669"/>
    <property type="project" value="TreeGrafter"/>
</dbReference>
<feature type="compositionally biased region" description="Low complexity" evidence="6">
    <location>
        <begin position="639"/>
        <end position="648"/>
    </location>
</feature>
<dbReference type="PANTHER" id="PTHR24342:SF14">
    <property type="entry name" value="DEATH-ASSOCIATED PROTEIN KINASE DAPK-1"/>
    <property type="match status" value="1"/>
</dbReference>
<evidence type="ECO:0000256" key="4">
    <source>
        <dbReference type="ARBA" id="ARBA00022777"/>
    </source>
</evidence>
<feature type="chain" id="PRO_5009321012" evidence="7">
    <location>
        <begin position="27"/>
        <end position="860"/>
    </location>
</feature>
<keyword evidence="9" id="KW-1185">Reference proteome</keyword>
<dbReference type="SUPFAM" id="SSF56112">
    <property type="entry name" value="Protein kinase-like (PK-like)"/>
    <property type="match status" value="1"/>
</dbReference>
<feature type="region of interest" description="Disordered" evidence="6">
    <location>
        <begin position="568"/>
        <end position="604"/>
    </location>
</feature>
<feature type="signal peptide" evidence="7">
    <location>
        <begin position="1"/>
        <end position="26"/>
    </location>
</feature>
<evidence type="ECO:0000256" key="5">
    <source>
        <dbReference type="ARBA" id="ARBA00022840"/>
    </source>
</evidence>
<keyword evidence="1" id="KW-0723">Serine/threonine-protein kinase</keyword>
<dbReference type="InterPro" id="IPR008271">
    <property type="entry name" value="Ser/Thr_kinase_AS"/>
</dbReference>
<reference evidence="10" key="1">
    <citation type="submission" date="2016-11" db="UniProtKB">
        <authorList>
            <consortium name="WormBaseParasite"/>
        </authorList>
    </citation>
    <scope>IDENTIFICATION</scope>
</reference>
<feature type="region of interest" description="Disordered" evidence="6">
    <location>
        <begin position="620"/>
        <end position="655"/>
    </location>
</feature>
<keyword evidence="4" id="KW-0418">Kinase</keyword>
<evidence type="ECO:0000256" key="6">
    <source>
        <dbReference type="SAM" id="MobiDB-lite"/>
    </source>
</evidence>
<dbReference type="AlphaFoldDB" id="A0A1I8IK22"/>